<dbReference type="EMBL" id="JBHUIR010000054">
    <property type="protein sequence ID" value="MFD2261009.1"/>
    <property type="molecule type" value="Genomic_DNA"/>
</dbReference>
<name>A0ABW5DKP4_9HYPH</name>
<evidence type="ECO:0000256" key="1">
    <source>
        <dbReference type="SAM" id="Phobius"/>
    </source>
</evidence>
<sequence>MFGGFLFIVWAFALTLLIPFLYQFAVEATRVSPLRPLTVDSVVQTALATAQVIVIPAVALALLVALAGLLWSALRPAADEGPAPRRLVAAAAVVLLAIGLLPAIENFSYIVIGSSLKTSTSLERKLAMALIALTLAGAFVRPLLWLAERMGRSHILGALLIVTCAAAFGSTAIAIERRLGDGGVEHLTSPYNVLILSSDGVDANRMSVYGYKRQTTPFLEKIAPELWIFRNAFTNNGNTTGSVTSLLTGRLPLRTRVIYPPDLLIGEDSLLHLPGILGAHGYYRSNWGVPHYADVTSQNFIDAIDVNAGVSTSENIANALPVNDRGLGGWFVRRTVADIEALTLDILGIREAPNPYDQIVGSGASLTDDRRLNGVLENIAQDRPFFTHVHFMGTHGPYFKPRNRVFSAGTEQSVNFQSSFLDDAILDYDQRIQRVYEALEQSGKLENTILIITSDHGMLYIPSTRIPLLIRLPGKMRTGEVHENVQRMDLAPTILSLLQLPIPDWMEGQNLLEPVPPDRIILVTNVVVEKPDENGWLPPFVERNRVTAIYCDVFLGYSLTMEPQASGHIEGSTSPCTVENPEAVRGMVGGYLAKTLAELGIGS</sequence>
<keyword evidence="1" id="KW-0812">Transmembrane</keyword>
<feature type="transmembrane region" description="Helical" evidence="1">
    <location>
        <begin position="52"/>
        <end position="74"/>
    </location>
</feature>
<gene>
    <name evidence="3" type="ORF">ACFSMZ_14760</name>
</gene>
<feature type="transmembrane region" description="Helical" evidence="1">
    <location>
        <begin position="86"/>
        <end position="104"/>
    </location>
</feature>
<dbReference type="Pfam" id="PF00884">
    <property type="entry name" value="Sulfatase"/>
    <property type="match status" value="1"/>
</dbReference>
<evidence type="ECO:0000313" key="4">
    <source>
        <dbReference type="Proteomes" id="UP001597373"/>
    </source>
</evidence>
<protein>
    <submittedName>
        <fullName evidence="3">Sulfatase-like hydrolase/transferase</fullName>
    </submittedName>
</protein>
<dbReference type="InterPro" id="IPR052701">
    <property type="entry name" value="GAG_Ulvan_Degrading_Sulfatases"/>
</dbReference>
<dbReference type="Gene3D" id="3.40.720.10">
    <property type="entry name" value="Alkaline Phosphatase, subunit A"/>
    <property type="match status" value="1"/>
</dbReference>
<dbReference type="RefSeq" id="WP_345098283.1">
    <property type="nucleotide sequence ID" value="NZ_BAABGS010000012.1"/>
</dbReference>
<keyword evidence="1" id="KW-0472">Membrane</keyword>
<evidence type="ECO:0000259" key="2">
    <source>
        <dbReference type="Pfam" id="PF00884"/>
    </source>
</evidence>
<feature type="domain" description="Sulfatase N-terminal" evidence="2">
    <location>
        <begin position="192"/>
        <end position="499"/>
    </location>
</feature>
<dbReference type="InterPro" id="IPR017850">
    <property type="entry name" value="Alkaline_phosphatase_core_sf"/>
</dbReference>
<dbReference type="SUPFAM" id="SSF53649">
    <property type="entry name" value="Alkaline phosphatase-like"/>
    <property type="match status" value="1"/>
</dbReference>
<comment type="caution">
    <text evidence="3">The sequence shown here is derived from an EMBL/GenBank/DDBJ whole genome shotgun (WGS) entry which is preliminary data.</text>
</comment>
<feature type="transmembrane region" description="Helical" evidence="1">
    <location>
        <begin position="124"/>
        <end position="144"/>
    </location>
</feature>
<dbReference type="PANTHER" id="PTHR43751">
    <property type="entry name" value="SULFATASE"/>
    <property type="match status" value="1"/>
</dbReference>
<keyword evidence="4" id="KW-1185">Reference proteome</keyword>
<feature type="transmembrane region" description="Helical" evidence="1">
    <location>
        <begin position="156"/>
        <end position="175"/>
    </location>
</feature>
<dbReference type="PANTHER" id="PTHR43751:SF3">
    <property type="entry name" value="SULFATASE N-TERMINAL DOMAIN-CONTAINING PROTEIN"/>
    <property type="match status" value="1"/>
</dbReference>
<accession>A0ABW5DKP4</accession>
<keyword evidence="1" id="KW-1133">Transmembrane helix</keyword>
<dbReference type="InterPro" id="IPR000917">
    <property type="entry name" value="Sulfatase_N"/>
</dbReference>
<evidence type="ECO:0000313" key="3">
    <source>
        <dbReference type="EMBL" id="MFD2261009.1"/>
    </source>
</evidence>
<reference evidence="4" key="1">
    <citation type="journal article" date="2019" name="Int. J. Syst. Evol. Microbiol.">
        <title>The Global Catalogue of Microorganisms (GCM) 10K type strain sequencing project: providing services to taxonomists for standard genome sequencing and annotation.</title>
        <authorList>
            <consortium name="The Broad Institute Genomics Platform"/>
            <consortium name="The Broad Institute Genome Sequencing Center for Infectious Disease"/>
            <person name="Wu L."/>
            <person name="Ma J."/>
        </authorList>
    </citation>
    <scope>NUCLEOTIDE SEQUENCE [LARGE SCALE GENOMIC DNA]</scope>
    <source>
        <strain evidence="4">KCTC 23707</strain>
    </source>
</reference>
<organism evidence="3 4">
    <name type="scientific">Chelativorans composti</name>
    <dbReference type="NCBI Taxonomy" id="768533"/>
    <lineage>
        <taxon>Bacteria</taxon>
        <taxon>Pseudomonadati</taxon>
        <taxon>Pseudomonadota</taxon>
        <taxon>Alphaproteobacteria</taxon>
        <taxon>Hyphomicrobiales</taxon>
        <taxon>Phyllobacteriaceae</taxon>
        <taxon>Chelativorans</taxon>
    </lineage>
</organism>
<dbReference type="Proteomes" id="UP001597373">
    <property type="component" value="Unassembled WGS sequence"/>
</dbReference>
<proteinExistence type="predicted"/>